<protein>
    <submittedName>
        <fullName evidence="1">Uncharacterized protein</fullName>
    </submittedName>
</protein>
<accession>A0ABP0I138</accession>
<evidence type="ECO:0000313" key="1">
    <source>
        <dbReference type="EMBL" id="CAK8996310.1"/>
    </source>
</evidence>
<dbReference type="Proteomes" id="UP001642484">
    <property type="component" value="Unassembled WGS sequence"/>
</dbReference>
<gene>
    <name evidence="1" type="ORF">CCMP2556_LOCUS4398</name>
</gene>
<feature type="non-terminal residue" evidence="1">
    <location>
        <position position="1"/>
    </location>
</feature>
<evidence type="ECO:0000313" key="2">
    <source>
        <dbReference type="Proteomes" id="UP001642484"/>
    </source>
</evidence>
<comment type="caution">
    <text evidence="1">The sequence shown here is derived from an EMBL/GenBank/DDBJ whole genome shotgun (WGS) entry which is preliminary data.</text>
</comment>
<dbReference type="EMBL" id="CAXAMN010001795">
    <property type="protein sequence ID" value="CAK8996310.1"/>
    <property type="molecule type" value="Genomic_DNA"/>
</dbReference>
<name>A0ABP0I138_9DINO</name>
<organism evidence="1 2">
    <name type="scientific">Durusdinium trenchii</name>
    <dbReference type="NCBI Taxonomy" id="1381693"/>
    <lineage>
        <taxon>Eukaryota</taxon>
        <taxon>Sar</taxon>
        <taxon>Alveolata</taxon>
        <taxon>Dinophyceae</taxon>
        <taxon>Suessiales</taxon>
        <taxon>Symbiodiniaceae</taxon>
        <taxon>Durusdinium</taxon>
    </lineage>
</organism>
<proteinExistence type="predicted"/>
<reference evidence="1 2" key="1">
    <citation type="submission" date="2024-02" db="EMBL/GenBank/DDBJ databases">
        <authorList>
            <person name="Chen Y."/>
            <person name="Shah S."/>
            <person name="Dougan E. K."/>
            <person name="Thang M."/>
            <person name="Chan C."/>
        </authorList>
    </citation>
    <scope>NUCLEOTIDE SEQUENCE [LARGE SCALE GENOMIC DNA]</scope>
</reference>
<sequence>VHVFLASQEIGASKSVVQDSALSWFVLRGVQDGAGGYDFAGNAFPIDPVPQNIAYLKKAIEKEMKLTIAAPLIDIYSQQDGQWKKEEKLDASLRDADYENPYGYTVA</sequence>
<keyword evidence="2" id="KW-1185">Reference proteome</keyword>